<evidence type="ECO:0000256" key="12">
    <source>
        <dbReference type="ARBA" id="ARBA00030849"/>
    </source>
</evidence>
<evidence type="ECO:0000256" key="13">
    <source>
        <dbReference type="ARBA" id="ARBA00032413"/>
    </source>
</evidence>
<comment type="cofactor">
    <cofactor evidence="2">
        <name>Mn(2+)</name>
        <dbReference type="ChEBI" id="CHEBI:29035"/>
    </cofactor>
</comment>
<keyword evidence="6" id="KW-0031">Aminopeptidase</keyword>
<dbReference type="PANTHER" id="PTHR43226">
    <property type="entry name" value="XAA-PRO AMINOPEPTIDASE 3"/>
    <property type="match status" value="1"/>
</dbReference>
<evidence type="ECO:0000256" key="6">
    <source>
        <dbReference type="ARBA" id="ARBA00022438"/>
    </source>
</evidence>
<dbReference type="AlphaFoldDB" id="A0A6G1LVK6"/>
<dbReference type="Gene3D" id="3.90.230.10">
    <property type="entry name" value="Creatinase/methionine aminopeptidase superfamily"/>
    <property type="match status" value="1"/>
</dbReference>
<gene>
    <name evidence="15" type="ORF">TWF191_002324</name>
</gene>
<proteinExistence type="inferred from homology"/>
<feature type="domain" description="Aminopeptidase P N-terminal" evidence="14">
    <location>
        <begin position="31"/>
        <end position="162"/>
    </location>
</feature>
<dbReference type="InterPro" id="IPR007865">
    <property type="entry name" value="Aminopep_P_N"/>
</dbReference>
<sequence length="511" mass="57203">MRTPSASLPSSLNFNLNINISDPSKLLATKYPAKSHARRTALALNLKEGLIYLSGEVSRNNEDSDMPAVFRQKRYFFYLTGYDLPDGHVTYDIGTDTLTLWILRPDPKEKLWSGPSPTPKTLLQTHDIDMANYTSSLPTTLQAYTVAHPAAKIHIIHHQYPPIPTSLYQHCTNHLLKPALDVSRVLKDAYEIELIKVANQISTHAHLKIMALVDTFTTEREIEAEFISETIKRGGKLAYDTIACSGRNCSILHYVRNDQPLRNKQLILLDAGAEYNLYASDVTRTFPISGAFSEEAKEIYTIVYKMQKTVFSMLKPGVRWRDCHFAAVDVAIEGLKEIGLLVGEKGDILASQILGKVFFPHGLGHHVGLETHDVLYYDLISASSGGSGDNVDGGMNTTKVRRRKAGGVITIDEFDAFTKEEIYNHLKPGMTLTVEPGIYFNQPLYEDYLETFPSNKSFVNETVLSKYWDVGGVRIEDVVLITEDGYENLTPAPKEIVDIERITSCRARSVV</sequence>
<evidence type="ECO:0000256" key="4">
    <source>
        <dbReference type="ARBA" id="ARBA00008766"/>
    </source>
</evidence>
<dbReference type="InterPro" id="IPR036005">
    <property type="entry name" value="Creatinase/aminopeptidase-like"/>
</dbReference>
<dbReference type="InterPro" id="IPR029149">
    <property type="entry name" value="Creatin/AminoP/Spt16_N"/>
</dbReference>
<dbReference type="SMART" id="SM01011">
    <property type="entry name" value="AMP_N"/>
    <property type="match status" value="1"/>
</dbReference>
<name>A0A6G1LVK6_ORBOL</name>
<evidence type="ECO:0000313" key="15">
    <source>
        <dbReference type="EMBL" id="KAF3204151.1"/>
    </source>
</evidence>
<keyword evidence="8" id="KW-0479">Metal-binding</keyword>
<keyword evidence="10" id="KW-0482">Metalloprotease</keyword>
<dbReference type="CDD" id="cd01087">
    <property type="entry name" value="Prolidase"/>
    <property type="match status" value="1"/>
</dbReference>
<keyword evidence="7" id="KW-0645">Protease</keyword>
<evidence type="ECO:0000256" key="3">
    <source>
        <dbReference type="ARBA" id="ARBA00002443"/>
    </source>
</evidence>
<dbReference type="Pfam" id="PF00557">
    <property type="entry name" value="Peptidase_M24"/>
    <property type="match status" value="1"/>
</dbReference>
<dbReference type="EMBL" id="WIPF01000147">
    <property type="protein sequence ID" value="KAF3204151.1"/>
    <property type="molecule type" value="Genomic_DNA"/>
</dbReference>
<evidence type="ECO:0000313" key="16">
    <source>
        <dbReference type="Proteomes" id="UP000483672"/>
    </source>
</evidence>
<comment type="similarity">
    <text evidence="4">Belongs to the peptidase M24B family.</text>
</comment>
<dbReference type="InterPro" id="IPR000994">
    <property type="entry name" value="Pept_M24"/>
</dbReference>
<evidence type="ECO:0000256" key="9">
    <source>
        <dbReference type="ARBA" id="ARBA00022801"/>
    </source>
</evidence>
<dbReference type="SUPFAM" id="SSF55920">
    <property type="entry name" value="Creatinase/aminopeptidase"/>
    <property type="match status" value="1"/>
</dbReference>
<evidence type="ECO:0000256" key="1">
    <source>
        <dbReference type="ARBA" id="ARBA00001424"/>
    </source>
</evidence>
<evidence type="ECO:0000256" key="10">
    <source>
        <dbReference type="ARBA" id="ARBA00023049"/>
    </source>
</evidence>
<comment type="caution">
    <text evidence="15">The sequence shown here is derived from an EMBL/GenBank/DDBJ whole genome shotgun (WGS) entry which is preliminary data.</text>
</comment>
<dbReference type="PANTHER" id="PTHR43226:SF3">
    <property type="entry name" value="XAA-PRO AMINOPEPTIDASE AN0832-RELATED"/>
    <property type="match status" value="1"/>
</dbReference>
<dbReference type="GO" id="GO:0070006">
    <property type="term" value="F:metalloaminopeptidase activity"/>
    <property type="evidence" value="ECO:0007669"/>
    <property type="project" value="InterPro"/>
</dbReference>
<protein>
    <recommendedName>
        <fullName evidence="5">Xaa-Pro aminopeptidase</fullName>
        <ecNumber evidence="5">3.4.11.9</ecNumber>
    </recommendedName>
    <alternativeName>
        <fullName evidence="12">Aminoacylproline aminopeptidase</fullName>
    </alternativeName>
    <alternativeName>
        <fullName evidence="13">Prolidase</fullName>
    </alternativeName>
</protein>
<dbReference type="Pfam" id="PF05195">
    <property type="entry name" value="AMP_N"/>
    <property type="match status" value="1"/>
</dbReference>
<evidence type="ECO:0000256" key="5">
    <source>
        <dbReference type="ARBA" id="ARBA00012574"/>
    </source>
</evidence>
<evidence type="ECO:0000256" key="8">
    <source>
        <dbReference type="ARBA" id="ARBA00022723"/>
    </source>
</evidence>
<dbReference type="Gene3D" id="3.40.350.10">
    <property type="entry name" value="Creatinase/prolidase N-terminal domain"/>
    <property type="match status" value="1"/>
</dbReference>
<dbReference type="GO" id="GO:0030145">
    <property type="term" value="F:manganese ion binding"/>
    <property type="evidence" value="ECO:0007669"/>
    <property type="project" value="InterPro"/>
</dbReference>
<evidence type="ECO:0000256" key="7">
    <source>
        <dbReference type="ARBA" id="ARBA00022670"/>
    </source>
</evidence>
<reference evidence="15 16" key="1">
    <citation type="submission" date="2019-06" db="EMBL/GenBank/DDBJ databases">
        <authorList>
            <person name="Palmer J.M."/>
        </authorList>
    </citation>
    <scope>NUCLEOTIDE SEQUENCE [LARGE SCALE GENOMIC DNA]</scope>
    <source>
        <strain evidence="15 16">TWF191</strain>
    </source>
</reference>
<keyword evidence="11" id="KW-0464">Manganese</keyword>
<dbReference type="Proteomes" id="UP000483672">
    <property type="component" value="Unassembled WGS sequence"/>
</dbReference>
<evidence type="ECO:0000259" key="14">
    <source>
        <dbReference type="SMART" id="SM01011"/>
    </source>
</evidence>
<evidence type="ECO:0000256" key="11">
    <source>
        <dbReference type="ARBA" id="ARBA00023211"/>
    </source>
</evidence>
<accession>A0A6G1LVK6</accession>
<dbReference type="InterPro" id="IPR052433">
    <property type="entry name" value="X-Pro_dipept-like"/>
</dbReference>
<keyword evidence="9" id="KW-0378">Hydrolase</keyword>
<comment type="catalytic activity">
    <reaction evidence="1">
        <text>Release of any N-terminal amino acid, including proline, that is linked to proline, even from a dipeptide or tripeptide.</text>
        <dbReference type="EC" id="3.4.11.9"/>
    </reaction>
</comment>
<comment type="function">
    <text evidence="3">Catalyzes the removal of a penultimate prolyl residue from the N-termini of peptides.</text>
</comment>
<dbReference type="EC" id="3.4.11.9" evidence="5"/>
<organism evidence="15 16">
    <name type="scientific">Orbilia oligospora</name>
    <name type="common">Nematode-trapping fungus</name>
    <name type="synonym">Arthrobotrys oligospora</name>
    <dbReference type="NCBI Taxonomy" id="2813651"/>
    <lineage>
        <taxon>Eukaryota</taxon>
        <taxon>Fungi</taxon>
        <taxon>Dikarya</taxon>
        <taxon>Ascomycota</taxon>
        <taxon>Pezizomycotina</taxon>
        <taxon>Orbiliomycetes</taxon>
        <taxon>Orbiliales</taxon>
        <taxon>Orbiliaceae</taxon>
        <taxon>Orbilia</taxon>
    </lineage>
</organism>
<dbReference type="GO" id="GO:0006508">
    <property type="term" value="P:proteolysis"/>
    <property type="evidence" value="ECO:0007669"/>
    <property type="project" value="UniProtKB-KW"/>
</dbReference>
<dbReference type="SUPFAM" id="SSF53092">
    <property type="entry name" value="Creatinase/prolidase N-terminal domain"/>
    <property type="match status" value="1"/>
</dbReference>
<evidence type="ECO:0000256" key="2">
    <source>
        <dbReference type="ARBA" id="ARBA00001936"/>
    </source>
</evidence>